<dbReference type="SUPFAM" id="SSF52374">
    <property type="entry name" value="Nucleotidylyl transferase"/>
    <property type="match status" value="1"/>
</dbReference>
<comment type="caution">
    <text evidence="10">The sequence shown here is derived from an EMBL/GenBank/DDBJ whole genome shotgun (WGS) entry which is preliminary data.</text>
</comment>
<dbReference type="AlphaFoldDB" id="A0A367QYD5"/>
<feature type="binding site" evidence="8">
    <location>
        <begin position="11"/>
        <end position="13"/>
    </location>
    <ligand>
        <name>ATP</name>
        <dbReference type="ChEBI" id="CHEBI:30616"/>
    </ligand>
</feature>
<keyword evidence="11" id="KW-1185">Reference proteome</keyword>
<comment type="similarity">
    <text evidence="1 8 9">Belongs to the class-I aminoacyl-tRNA synthetase family.</text>
</comment>
<keyword evidence="2 8" id="KW-0436">Ligase</keyword>
<dbReference type="CDD" id="cd00806">
    <property type="entry name" value="TrpRS_core"/>
    <property type="match status" value="1"/>
</dbReference>
<proteinExistence type="inferred from homology"/>
<dbReference type="Gene3D" id="3.40.50.620">
    <property type="entry name" value="HUPs"/>
    <property type="match status" value="1"/>
</dbReference>
<evidence type="ECO:0000256" key="5">
    <source>
        <dbReference type="ARBA" id="ARBA00022917"/>
    </source>
</evidence>
<gene>
    <name evidence="8" type="primary">trpS</name>
    <name evidence="10" type="ORF">A6770_22505</name>
</gene>
<dbReference type="EC" id="6.1.1.2" evidence="8"/>
<dbReference type="InterPro" id="IPR050203">
    <property type="entry name" value="Trp-tRNA_synthetase"/>
</dbReference>
<comment type="subunit">
    <text evidence="8">Homodimer.</text>
</comment>
<feature type="binding site" evidence="8">
    <location>
        <position position="190"/>
    </location>
    <ligand>
        <name>ATP</name>
        <dbReference type="ChEBI" id="CHEBI:30616"/>
    </ligand>
</feature>
<dbReference type="Pfam" id="PF00579">
    <property type="entry name" value="tRNA-synt_1b"/>
    <property type="match status" value="1"/>
</dbReference>
<dbReference type="FunFam" id="1.10.240.10:FF:000002">
    <property type="entry name" value="Tryptophan--tRNA ligase"/>
    <property type="match status" value="1"/>
</dbReference>
<keyword evidence="3 8" id="KW-0547">Nucleotide-binding</keyword>
<dbReference type="GO" id="GO:0006436">
    <property type="term" value="P:tryptophanyl-tRNA aminoacylation"/>
    <property type="evidence" value="ECO:0007669"/>
    <property type="project" value="UniProtKB-UniRule"/>
</dbReference>
<name>A0A367QYD5_9NOSO</name>
<keyword evidence="8" id="KW-0963">Cytoplasm</keyword>
<dbReference type="GO" id="GO:0005524">
    <property type="term" value="F:ATP binding"/>
    <property type="evidence" value="ECO:0007669"/>
    <property type="project" value="UniProtKB-UniRule"/>
</dbReference>
<feature type="binding site" evidence="8">
    <location>
        <position position="135"/>
    </location>
    <ligand>
        <name>L-tryptophan</name>
        <dbReference type="ChEBI" id="CHEBI:57912"/>
    </ligand>
</feature>
<protein>
    <recommendedName>
        <fullName evidence="8">Tryptophan--tRNA ligase</fullName>
        <ecNumber evidence="8">6.1.1.2</ecNumber>
    </recommendedName>
    <alternativeName>
        <fullName evidence="8">Tryptophanyl-tRNA synthetase</fullName>
        <shortName evidence="8">TrpRS</shortName>
    </alternativeName>
</protein>
<evidence type="ECO:0000256" key="8">
    <source>
        <dbReference type="HAMAP-Rule" id="MF_00140"/>
    </source>
</evidence>
<keyword evidence="6 8" id="KW-0030">Aminoacyl-tRNA synthetase</keyword>
<dbReference type="HAMAP" id="MF_00140_B">
    <property type="entry name" value="Trp_tRNA_synth_B"/>
    <property type="match status" value="1"/>
</dbReference>
<organism evidence="10 11">
    <name type="scientific">Nostoc minutum NIES-26</name>
    <dbReference type="NCBI Taxonomy" id="1844469"/>
    <lineage>
        <taxon>Bacteria</taxon>
        <taxon>Bacillati</taxon>
        <taxon>Cyanobacteriota</taxon>
        <taxon>Cyanophyceae</taxon>
        <taxon>Nostocales</taxon>
        <taxon>Nostocaceae</taxon>
        <taxon>Nostoc</taxon>
    </lineage>
</organism>
<dbReference type="InterPro" id="IPR002305">
    <property type="entry name" value="aa-tRNA-synth_Ic"/>
</dbReference>
<feature type="binding site" evidence="8">
    <location>
        <begin position="147"/>
        <end position="149"/>
    </location>
    <ligand>
        <name>ATP</name>
        <dbReference type="ChEBI" id="CHEBI:30616"/>
    </ligand>
</feature>
<dbReference type="PANTHER" id="PTHR43766">
    <property type="entry name" value="TRYPTOPHAN--TRNA LIGASE, MITOCHONDRIAL"/>
    <property type="match status" value="1"/>
</dbReference>
<comment type="function">
    <text evidence="8">Catalyzes the attachment of tryptophan to tRNA(Trp).</text>
</comment>
<comment type="catalytic activity">
    <reaction evidence="7 8">
        <text>tRNA(Trp) + L-tryptophan + ATP = L-tryptophyl-tRNA(Trp) + AMP + diphosphate + H(+)</text>
        <dbReference type="Rhea" id="RHEA:24080"/>
        <dbReference type="Rhea" id="RHEA-COMP:9671"/>
        <dbReference type="Rhea" id="RHEA-COMP:9705"/>
        <dbReference type="ChEBI" id="CHEBI:15378"/>
        <dbReference type="ChEBI" id="CHEBI:30616"/>
        <dbReference type="ChEBI" id="CHEBI:33019"/>
        <dbReference type="ChEBI" id="CHEBI:57912"/>
        <dbReference type="ChEBI" id="CHEBI:78442"/>
        <dbReference type="ChEBI" id="CHEBI:78535"/>
        <dbReference type="ChEBI" id="CHEBI:456215"/>
        <dbReference type="EC" id="6.1.1.2"/>
    </reaction>
</comment>
<dbReference type="GO" id="GO:0004830">
    <property type="term" value="F:tryptophan-tRNA ligase activity"/>
    <property type="evidence" value="ECO:0007669"/>
    <property type="project" value="UniProtKB-UniRule"/>
</dbReference>
<evidence type="ECO:0000256" key="2">
    <source>
        <dbReference type="ARBA" id="ARBA00022598"/>
    </source>
</evidence>
<feature type="binding site" evidence="8">
    <location>
        <begin position="199"/>
        <end position="203"/>
    </location>
    <ligand>
        <name>ATP</name>
        <dbReference type="ChEBI" id="CHEBI:30616"/>
    </ligand>
</feature>
<feature type="binding site" evidence="8">
    <location>
        <begin position="19"/>
        <end position="20"/>
    </location>
    <ligand>
        <name>ATP</name>
        <dbReference type="ChEBI" id="CHEBI:30616"/>
    </ligand>
</feature>
<evidence type="ECO:0000256" key="3">
    <source>
        <dbReference type="ARBA" id="ARBA00022741"/>
    </source>
</evidence>
<dbReference type="EMBL" id="LXQD01000294">
    <property type="protein sequence ID" value="RCJ29226.1"/>
    <property type="molecule type" value="Genomic_DNA"/>
</dbReference>
<comment type="subcellular location">
    <subcellularLocation>
        <location evidence="8">Cytoplasm</location>
    </subcellularLocation>
</comment>
<evidence type="ECO:0000256" key="7">
    <source>
        <dbReference type="ARBA" id="ARBA00049929"/>
    </source>
</evidence>
<dbReference type="InterPro" id="IPR014729">
    <property type="entry name" value="Rossmann-like_a/b/a_fold"/>
</dbReference>
<dbReference type="PRINTS" id="PR01039">
    <property type="entry name" value="TRNASYNTHTRP"/>
</dbReference>
<evidence type="ECO:0000256" key="1">
    <source>
        <dbReference type="ARBA" id="ARBA00005594"/>
    </source>
</evidence>
<dbReference type="NCBIfam" id="TIGR00233">
    <property type="entry name" value="trpS"/>
    <property type="match status" value="1"/>
</dbReference>
<dbReference type="PANTHER" id="PTHR43766:SF1">
    <property type="entry name" value="TRYPTOPHAN--TRNA LIGASE, MITOCHONDRIAL"/>
    <property type="match status" value="1"/>
</dbReference>
<evidence type="ECO:0000256" key="4">
    <source>
        <dbReference type="ARBA" id="ARBA00022840"/>
    </source>
</evidence>
<sequence length="336" mass="37631">MGKQRVLSGVQPTGNYHLGNYLGAIRNWVEGQSEYENYLFVADLHAITVPHEPKQLASDTYTLVALYLACGLDLTHSTIFVQSHVSAHSELTWLLNCITPLNWLQDMIQFKEKAVKQGENVSAGLLDYPVLMASDILLYQADKVPVGEDQKQHLELTRDIAARFNHLFAKPDRPVLKLPDPLIRKEGARVMSLADGTRKMSKSDPSDLSRINLLDPPDQIQYKIKRCKTDPVRGLIFDDPERPECNNLLTLYTLLSGKTKEEVAAECQDMGWGQFKPLLTETTIAALKPIQEKYQAITEDKSYLESVLRDGRVKAEAIANQTLAQVKAALGYSVPL</sequence>
<evidence type="ECO:0000313" key="10">
    <source>
        <dbReference type="EMBL" id="RCJ29226.1"/>
    </source>
</evidence>
<evidence type="ECO:0000313" key="11">
    <source>
        <dbReference type="Proteomes" id="UP000252107"/>
    </source>
</evidence>
<dbReference type="InterPro" id="IPR002306">
    <property type="entry name" value="Trp-tRNA-ligase"/>
</dbReference>
<dbReference type="Gene3D" id="1.10.240.10">
    <property type="entry name" value="Tyrosyl-Transfer RNA Synthetase"/>
    <property type="match status" value="1"/>
</dbReference>
<feature type="short sequence motif" description="'HIGH' region" evidence="8">
    <location>
        <begin position="12"/>
        <end position="20"/>
    </location>
</feature>
<accession>A0A367QYD5</accession>
<dbReference type="InterPro" id="IPR024109">
    <property type="entry name" value="Trp-tRNA-ligase_bac-type"/>
</dbReference>
<keyword evidence="4 8" id="KW-0067">ATP-binding</keyword>
<dbReference type="Proteomes" id="UP000252107">
    <property type="component" value="Unassembled WGS sequence"/>
</dbReference>
<dbReference type="GO" id="GO:0005737">
    <property type="term" value="C:cytoplasm"/>
    <property type="evidence" value="ECO:0007669"/>
    <property type="project" value="UniProtKB-SubCell"/>
</dbReference>
<evidence type="ECO:0000256" key="9">
    <source>
        <dbReference type="RuleBase" id="RU363036"/>
    </source>
</evidence>
<evidence type="ECO:0000256" key="6">
    <source>
        <dbReference type="ARBA" id="ARBA00023146"/>
    </source>
</evidence>
<reference evidence="10" key="1">
    <citation type="submission" date="2016-04" db="EMBL/GenBank/DDBJ databases">
        <authorList>
            <person name="Tabuchi Yagui T.R."/>
        </authorList>
    </citation>
    <scope>NUCLEOTIDE SEQUENCE [LARGE SCALE GENOMIC DNA]</scope>
    <source>
        <strain evidence="10">NIES-26</strain>
    </source>
</reference>
<feature type="short sequence motif" description="'KMSKS' region" evidence="8">
    <location>
        <begin position="199"/>
        <end position="203"/>
    </location>
</feature>
<keyword evidence="5 8" id="KW-0648">Protein biosynthesis</keyword>